<dbReference type="PANTHER" id="PTHR45976">
    <property type="entry name" value="ARMADILLO SEGMENT POLARITY PROTEIN"/>
    <property type="match status" value="1"/>
</dbReference>
<gene>
    <name evidence="3" type="ORF">HPLM_LOCUS6932</name>
</gene>
<evidence type="ECO:0000256" key="1">
    <source>
        <dbReference type="ARBA" id="ARBA00022473"/>
    </source>
</evidence>
<dbReference type="EMBL" id="UZAF01016571">
    <property type="protein sequence ID" value="VDO30436.1"/>
    <property type="molecule type" value="Genomic_DNA"/>
</dbReference>
<dbReference type="SUPFAM" id="SSF48371">
    <property type="entry name" value="ARM repeat"/>
    <property type="match status" value="1"/>
</dbReference>
<evidence type="ECO:0000256" key="2">
    <source>
        <dbReference type="PROSITE-ProRule" id="PRU00259"/>
    </source>
</evidence>
<dbReference type="OrthoDB" id="195736at2759"/>
<dbReference type="InterPro" id="IPR011989">
    <property type="entry name" value="ARM-like"/>
</dbReference>
<protein>
    <submittedName>
        <fullName evidence="5">Arm_2 domain-containing protein</fullName>
    </submittedName>
</protein>
<dbReference type="Proteomes" id="UP000268014">
    <property type="component" value="Unassembled WGS sequence"/>
</dbReference>
<organism evidence="5">
    <name type="scientific">Haemonchus placei</name>
    <name type="common">Barber's pole worm</name>
    <dbReference type="NCBI Taxonomy" id="6290"/>
    <lineage>
        <taxon>Eukaryota</taxon>
        <taxon>Metazoa</taxon>
        <taxon>Ecdysozoa</taxon>
        <taxon>Nematoda</taxon>
        <taxon>Chromadorea</taxon>
        <taxon>Rhabditida</taxon>
        <taxon>Rhabditina</taxon>
        <taxon>Rhabditomorpha</taxon>
        <taxon>Strongyloidea</taxon>
        <taxon>Trichostrongylidae</taxon>
        <taxon>Haemonchus</taxon>
    </lineage>
</organism>
<dbReference type="SMART" id="SM00185">
    <property type="entry name" value="ARM"/>
    <property type="match status" value="2"/>
</dbReference>
<dbReference type="InterPro" id="IPR013284">
    <property type="entry name" value="Beta-catenin"/>
</dbReference>
<dbReference type="STRING" id="6290.A0A0N4W9G7"/>
<dbReference type="Gene3D" id="1.25.10.10">
    <property type="entry name" value="Leucine-rich Repeat Variant"/>
    <property type="match status" value="1"/>
</dbReference>
<dbReference type="GO" id="GO:0045296">
    <property type="term" value="F:cadherin binding"/>
    <property type="evidence" value="ECO:0007669"/>
    <property type="project" value="InterPro"/>
</dbReference>
<dbReference type="InterPro" id="IPR016024">
    <property type="entry name" value="ARM-type_fold"/>
</dbReference>
<evidence type="ECO:0000313" key="4">
    <source>
        <dbReference type="Proteomes" id="UP000268014"/>
    </source>
</evidence>
<keyword evidence="4" id="KW-1185">Reference proteome</keyword>
<dbReference type="GO" id="GO:0007155">
    <property type="term" value="P:cell adhesion"/>
    <property type="evidence" value="ECO:0007669"/>
    <property type="project" value="InterPro"/>
</dbReference>
<keyword evidence="1" id="KW-0217">Developmental protein</keyword>
<reference evidence="3 4" key="2">
    <citation type="submission" date="2018-11" db="EMBL/GenBank/DDBJ databases">
        <authorList>
            <consortium name="Pathogen Informatics"/>
        </authorList>
    </citation>
    <scope>NUCLEOTIDE SEQUENCE [LARGE SCALE GENOMIC DNA]</scope>
    <source>
        <strain evidence="3 4">MHpl1</strain>
    </source>
</reference>
<name>A0A0N4W9G7_HAEPC</name>
<dbReference type="AlphaFoldDB" id="A0A0N4W9G7"/>
<accession>A0A0N4W9G7</accession>
<dbReference type="InterPro" id="IPR000225">
    <property type="entry name" value="Armadillo"/>
</dbReference>
<evidence type="ECO:0000313" key="3">
    <source>
        <dbReference type="EMBL" id="VDO30436.1"/>
    </source>
</evidence>
<dbReference type="PROSITE" id="PS50176">
    <property type="entry name" value="ARM_REPEAT"/>
    <property type="match status" value="1"/>
</dbReference>
<dbReference type="WBParaSite" id="HPLM_0000694001-mRNA-1">
    <property type="protein sequence ID" value="HPLM_0000694001-mRNA-1"/>
    <property type="gene ID" value="HPLM_0000694001"/>
</dbReference>
<sequence>MFWFDPIGTGRCTVLHRRDGMSYFGRKNRRSDIFVLPKMRDSHDYDARTTMQPSLEPSSRASQLNMQKNPVISSDFKVQMWQNRPFDSGVHTMVHSQTPSVMSMTSTRAGSRISTMSSLVDADTAELTDQQQQKFENISLALCPTHPEYANAEGVIPELINLMKDSDEVVVYKALFIMQNIAKLDADISRTPNARIRGEGAVTAIVNVLQEHRDSPNIIRMALGTLFQICIRADGLEDVARVNGQCNGELIRALIDHARLAVVTLKKKSGMVLLM</sequence>
<evidence type="ECO:0000313" key="5">
    <source>
        <dbReference type="WBParaSite" id="HPLM_0000694001-mRNA-1"/>
    </source>
</evidence>
<feature type="repeat" description="ARM" evidence="2">
    <location>
        <begin position="200"/>
        <end position="244"/>
    </location>
</feature>
<reference evidence="5" key="1">
    <citation type="submission" date="2017-02" db="UniProtKB">
        <authorList>
            <consortium name="WormBaseParasite"/>
        </authorList>
    </citation>
    <scope>IDENTIFICATION</scope>
</reference>
<proteinExistence type="predicted"/>